<gene>
    <name evidence="1" type="ORF">METZ01_LOCUS480608</name>
</gene>
<sequence>MAINFLAFDLNQESTTTFFSRNF</sequence>
<proteinExistence type="predicted"/>
<accession>A0A383C6E1</accession>
<dbReference type="AlphaFoldDB" id="A0A383C6E1"/>
<dbReference type="EMBL" id="UINC01206226">
    <property type="protein sequence ID" value="SVE27754.1"/>
    <property type="molecule type" value="Genomic_DNA"/>
</dbReference>
<reference evidence="1" key="1">
    <citation type="submission" date="2018-05" db="EMBL/GenBank/DDBJ databases">
        <authorList>
            <person name="Lanie J.A."/>
            <person name="Ng W.-L."/>
            <person name="Kazmierczak K.M."/>
            <person name="Andrzejewski T.M."/>
            <person name="Davidsen T.M."/>
            <person name="Wayne K.J."/>
            <person name="Tettelin H."/>
            <person name="Glass J.I."/>
            <person name="Rusch D."/>
            <person name="Podicherti R."/>
            <person name="Tsui H.-C.T."/>
            <person name="Winkler M.E."/>
        </authorList>
    </citation>
    <scope>NUCLEOTIDE SEQUENCE</scope>
</reference>
<evidence type="ECO:0000313" key="1">
    <source>
        <dbReference type="EMBL" id="SVE27754.1"/>
    </source>
</evidence>
<name>A0A383C6E1_9ZZZZ</name>
<protein>
    <submittedName>
        <fullName evidence="1">Uncharacterized protein</fullName>
    </submittedName>
</protein>
<organism evidence="1">
    <name type="scientific">marine metagenome</name>
    <dbReference type="NCBI Taxonomy" id="408172"/>
    <lineage>
        <taxon>unclassified sequences</taxon>
        <taxon>metagenomes</taxon>
        <taxon>ecological metagenomes</taxon>
    </lineage>
</organism>